<feature type="compositionally biased region" description="Low complexity" evidence="1">
    <location>
        <begin position="15"/>
        <end position="29"/>
    </location>
</feature>
<keyword evidence="4" id="KW-1185">Reference proteome</keyword>
<name>A0A3N1GZA9_9PSEU</name>
<dbReference type="EMBL" id="RJKM01000001">
    <property type="protein sequence ID" value="ROP35631.1"/>
    <property type="molecule type" value="Genomic_DNA"/>
</dbReference>
<keyword evidence="2" id="KW-1133">Transmembrane helix</keyword>
<evidence type="ECO:0000313" key="3">
    <source>
        <dbReference type="EMBL" id="ROP35631.1"/>
    </source>
</evidence>
<dbReference type="Proteomes" id="UP000268727">
    <property type="component" value="Unassembled WGS sequence"/>
</dbReference>
<dbReference type="AlphaFoldDB" id="A0A3N1GZA9"/>
<keyword evidence="2" id="KW-0812">Transmembrane</keyword>
<dbReference type="RefSeq" id="WP_123741736.1">
    <property type="nucleotide sequence ID" value="NZ_RJKM01000001.1"/>
</dbReference>
<dbReference type="OrthoDB" id="3700839at2"/>
<feature type="transmembrane region" description="Helical" evidence="2">
    <location>
        <begin position="94"/>
        <end position="117"/>
    </location>
</feature>
<feature type="transmembrane region" description="Helical" evidence="2">
    <location>
        <begin position="62"/>
        <end position="82"/>
    </location>
</feature>
<accession>A0A3N1GZA9</accession>
<evidence type="ECO:0000256" key="2">
    <source>
        <dbReference type="SAM" id="Phobius"/>
    </source>
</evidence>
<protein>
    <submittedName>
        <fullName evidence="3">Uncharacterized protein</fullName>
    </submittedName>
</protein>
<gene>
    <name evidence="3" type="ORF">EDD40_0869</name>
</gene>
<sequence>MEFDRNAASPPPSEPALDPAREPAPAAPAGTSFGRSLLASLVWVGVVLVAAVVIAGAAPSGYGVGVVLGRLVLPTLVSAWLVRRFFGHKRLAFGWLVLASLPTFFVCFVVLGAILLAGQR</sequence>
<reference evidence="3 4" key="1">
    <citation type="submission" date="2018-11" db="EMBL/GenBank/DDBJ databases">
        <title>Sequencing the genomes of 1000 actinobacteria strains.</title>
        <authorList>
            <person name="Klenk H.-P."/>
        </authorList>
    </citation>
    <scope>NUCLEOTIDE SEQUENCE [LARGE SCALE GENOMIC DNA]</scope>
    <source>
        <strain evidence="3 4">DSM 44231</strain>
    </source>
</reference>
<evidence type="ECO:0000256" key="1">
    <source>
        <dbReference type="SAM" id="MobiDB-lite"/>
    </source>
</evidence>
<keyword evidence="2" id="KW-0472">Membrane</keyword>
<evidence type="ECO:0000313" key="4">
    <source>
        <dbReference type="Proteomes" id="UP000268727"/>
    </source>
</evidence>
<organism evidence="3 4">
    <name type="scientific">Saccharothrix texasensis</name>
    <dbReference type="NCBI Taxonomy" id="103734"/>
    <lineage>
        <taxon>Bacteria</taxon>
        <taxon>Bacillati</taxon>
        <taxon>Actinomycetota</taxon>
        <taxon>Actinomycetes</taxon>
        <taxon>Pseudonocardiales</taxon>
        <taxon>Pseudonocardiaceae</taxon>
        <taxon>Saccharothrix</taxon>
    </lineage>
</organism>
<feature type="transmembrane region" description="Helical" evidence="2">
    <location>
        <begin position="37"/>
        <end position="56"/>
    </location>
</feature>
<proteinExistence type="predicted"/>
<comment type="caution">
    <text evidence="3">The sequence shown here is derived from an EMBL/GenBank/DDBJ whole genome shotgun (WGS) entry which is preliminary data.</text>
</comment>
<feature type="region of interest" description="Disordered" evidence="1">
    <location>
        <begin position="1"/>
        <end position="29"/>
    </location>
</feature>